<dbReference type="Proteomes" id="UP000184485">
    <property type="component" value="Unassembled WGS sequence"/>
</dbReference>
<keyword evidence="3" id="KW-1185">Reference proteome</keyword>
<dbReference type="OrthoDB" id="8671611at2"/>
<protein>
    <submittedName>
        <fullName evidence="2">Predicted flavoprotein CzcO associated with the cation diffusion facilitator CzcD</fullName>
    </submittedName>
</protein>
<organism evidence="2 3">
    <name type="scientific">Kaistia soli DSM 19436</name>
    <dbReference type="NCBI Taxonomy" id="1122133"/>
    <lineage>
        <taxon>Bacteria</taxon>
        <taxon>Pseudomonadati</taxon>
        <taxon>Pseudomonadota</taxon>
        <taxon>Alphaproteobacteria</taxon>
        <taxon>Hyphomicrobiales</taxon>
        <taxon>Kaistiaceae</taxon>
        <taxon>Kaistia</taxon>
    </lineage>
</organism>
<dbReference type="STRING" id="1122133.SAMN02745157_1893"/>
<dbReference type="EMBL" id="FQUP01000001">
    <property type="protein sequence ID" value="SHF20437.1"/>
    <property type="molecule type" value="Genomic_DNA"/>
</dbReference>
<accession>A0A1M4ZRK1</accession>
<dbReference type="PANTHER" id="PTHR43539">
    <property type="entry name" value="FLAVIN-BINDING MONOOXYGENASE-LIKE PROTEIN (AFU_ORTHOLOGUE AFUA_4G09220)"/>
    <property type="match status" value="1"/>
</dbReference>
<dbReference type="SUPFAM" id="SSF51905">
    <property type="entry name" value="FAD/NAD(P)-binding domain"/>
    <property type="match status" value="1"/>
</dbReference>
<evidence type="ECO:0000256" key="1">
    <source>
        <dbReference type="ARBA" id="ARBA00023002"/>
    </source>
</evidence>
<dbReference type="InterPro" id="IPR050982">
    <property type="entry name" value="Auxin_biosynth/cation_transpt"/>
</dbReference>
<keyword evidence="1" id="KW-0560">Oxidoreductase</keyword>
<evidence type="ECO:0000313" key="3">
    <source>
        <dbReference type="Proteomes" id="UP000184485"/>
    </source>
</evidence>
<sequence length="479" mass="52450">MSASSRLDELEQLIARDLERIEASPRPWLPRRSGPDGAPLHNVVIVGAGLSGLSIGFGLKRQGIGDVVLIDRSAEGREGPWLSCARMDTLRSPKHLSGPDLGVPSLTYRAWHDAIHGEDAWQAVGKIDRADWMAYLTWYRRMAALDVRNGTVLKAISPVEDYLALDIETAAGSSRLYARKLVLATGIEGAGGLAVPDFVKTLPRERWTHSGETVDTTGLQGLDIGVVGAASSAFDWAVAALRNGANAVSLFARASELPKTEVLAWSNFPGFLGHFADLDAERRWRFMRRFFELKVPPTQEMYRAAHAFPNFRTELGCPPLAARMENGRVQLDTPRGTFEFDHLLLGTGYDIDLSLRPELAPFADEIALWADRFTPPAGEEDAALSRYPYLGSDFEFTEKEPGMAPWLAHIHVFNNGAVPSLGPICNGITGLKYGVPRMVAALTRGLFLADADAHYADLMAYDEEHFRADDTGRAAPVQG</sequence>
<evidence type="ECO:0000313" key="2">
    <source>
        <dbReference type="EMBL" id="SHF20437.1"/>
    </source>
</evidence>
<gene>
    <name evidence="2" type="ORF">SAMN02745157_1893</name>
</gene>
<name>A0A1M4ZRK1_9HYPH</name>
<dbReference type="AlphaFoldDB" id="A0A1M4ZRK1"/>
<proteinExistence type="predicted"/>
<dbReference type="InterPro" id="IPR036188">
    <property type="entry name" value="FAD/NAD-bd_sf"/>
</dbReference>
<dbReference type="GO" id="GO:0050660">
    <property type="term" value="F:flavin adenine dinucleotide binding"/>
    <property type="evidence" value="ECO:0007669"/>
    <property type="project" value="TreeGrafter"/>
</dbReference>
<dbReference type="Pfam" id="PF13738">
    <property type="entry name" value="Pyr_redox_3"/>
    <property type="match status" value="1"/>
</dbReference>
<dbReference type="RefSeq" id="WP_073052387.1">
    <property type="nucleotide sequence ID" value="NZ_FQUP01000001.1"/>
</dbReference>
<dbReference type="Gene3D" id="3.50.50.60">
    <property type="entry name" value="FAD/NAD(P)-binding domain"/>
    <property type="match status" value="1"/>
</dbReference>
<reference evidence="2 3" key="1">
    <citation type="submission" date="2016-11" db="EMBL/GenBank/DDBJ databases">
        <authorList>
            <person name="Jaros S."/>
            <person name="Januszkiewicz K."/>
            <person name="Wedrychowicz H."/>
        </authorList>
    </citation>
    <scope>NUCLEOTIDE SEQUENCE [LARGE SCALE GENOMIC DNA]</scope>
    <source>
        <strain evidence="2 3">DSM 19436</strain>
    </source>
</reference>
<dbReference type="PANTHER" id="PTHR43539:SF91">
    <property type="entry name" value="FAD-DEPENDENT URATE HYDROXYLASE"/>
    <property type="match status" value="1"/>
</dbReference>
<dbReference type="GO" id="GO:0004497">
    <property type="term" value="F:monooxygenase activity"/>
    <property type="evidence" value="ECO:0007669"/>
    <property type="project" value="TreeGrafter"/>
</dbReference>